<dbReference type="AlphaFoldDB" id="A0A4R6Q167"/>
<keyword evidence="10" id="KW-1185">Reference proteome</keyword>
<dbReference type="GO" id="GO:0008270">
    <property type="term" value="F:zinc ion binding"/>
    <property type="evidence" value="ECO:0007669"/>
    <property type="project" value="TreeGrafter"/>
</dbReference>
<dbReference type="GO" id="GO:0003700">
    <property type="term" value="F:DNA-binding transcription factor activity"/>
    <property type="evidence" value="ECO:0007669"/>
    <property type="project" value="InterPro"/>
</dbReference>
<proteinExistence type="inferred from homology"/>
<dbReference type="RefSeq" id="WP_133528572.1">
    <property type="nucleotide sequence ID" value="NZ_SNXO01000020.1"/>
</dbReference>
<evidence type="ECO:0000256" key="3">
    <source>
        <dbReference type="ARBA" id="ARBA00022833"/>
    </source>
</evidence>
<evidence type="ECO:0000256" key="5">
    <source>
        <dbReference type="ARBA" id="ARBA00023125"/>
    </source>
</evidence>
<comment type="cofactor">
    <cofactor evidence="8">
        <name>Mn(2+)</name>
        <dbReference type="ChEBI" id="CHEBI:29035"/>
    </cofactor>
    <cofactor evidence="8">
        <name>Fe(2+)</name>
        <dbReference type="ChEBI" id="CHEBI:29033"/>
    </cofactor>
    <text evidence="8">Binds 1 Mn(2+) or Fe(2+) ion per subunit.</text>
</comment>
<gene>
    <name evidence="9" type="ORF">EV211_1203</name>
</gene>
<dbReference type="Proteomes" id="UP000295500">
    <property type="component" value="Unassembled WGS sequence"/>
</dbReference>
<dbReference type="SUPFAM" id="SSF46785">
    <property type="entry name" value="Winged helix' DNA-binding domain"/>
    <property type="match status" value="1"/>
</dbReference>
<comment type="similarity">
    <text evidence="1">Belongs to the Fur family.</text>
</comment>
<dbReference type="Gene3D" id="3.30.1490.190">
    <property type="match status" value="1"/>
</dbReference>
<feature type="binding site" evidence="7">
    <location>
        <position position="88"/>
    </location>
    <ligand>
        <name>Zn(2+)</name>
        <dbReference type="ChEBI" id="CHEBI:29105"/>
    </ligand>
</feature>
<accession>A0A4R6Q167</accession>
<dbReference type="InterPro" id="IPR036388">
    <property type="entry name" value="WH-like_DNA-bd_sf"/>
</dbReference>
<dbReference type="PANTHER" id="PTHR33202">
    <property type="entry name" value="ZINC UPTAKE REGULATION PROTEIN"/>
    <property type="match status" value="1"/>
</dbReference>
<evidence type="ECO:0000256" key="4">
    <source>
        <dbReference type="ARBA" id="ARBA00023015"/>
    </source>
</evidence>
<keyword evidence="2" id="KW-0678">Repressor</keyword>
<feature type="binding site" evidence="7">
    <location>
        <position position="131"/>
    </location>
    <ligand>
        <name>Zn(2+)</name>
        <dbReference type="ChEBI" id="CHEBI:29105"/>
    </ligand>
</feature>
<comment type="cofactor">
    <cofactor evidence="7">
        <name>Zn(2+)</name>
        <dbReference type="ChEBI" id="CHEBI:29105"/>
    </cofactor>
    <text evidence="7">Binds 1 zinc ion per subunit.</text>
</comment>
<dbReference type="InterPro" id="IPR043135">
    <property type="entry name" value="Fur_C"/>
</dbReference>
<evidence type="ECO:0000256" key="7">
    <source>
        <dbReference type="PIRSR" id="PIRSR602481-1"/>
    </source>
</evidence>
<organism evidence="9 10">
    <name type="scientific">Aminicella lysinilytica</name>
    <dbReference type="NCBI Taxonomy" id="433323"/>
    <lineage>
        <taxon>Bacteria</taxon>
        <taxon>Bacillati</taxon>
        <taxon>Bacillota</taxon>
        <taxon>Clostridia</taxon>
        <taxon>Peptostreptococcales</taxon>
        <taxon>Anaerovoracaceae</taxon>
        <taxon>Aminicella</taxon>
    </lineage>
</organism>
<keyword evidence="5" id="KW-0238">DNA-binding</keyword>
<evidence type="ECO:0000256" key="2">
    <source>
        <dbReference type="ARBA" id="ARBA00022491"/>
    </source>
</evidence>
<evidence type="ECO:0000313" key="9">
    <source>
        <dbReference type="EMBL" id="TDP54595.1"/>
    </source>
</evidence>
<dbReference type="EMBL" id="SNXO01000020">
    <property type="protein sequence ID" value="TDP54595.1"/>
    <property type="molecule type" value="Genomic_DNA"/>
</dbReference>
<dbReference type="GO" id="GO:0000976">
    <property type="term" value="F:transcription cis-regulatory region binding"/>
    <property type="evidence" value="ECO:0007669"/>
    <property type="project" value="TreeGrafter"/>
</dbReference>
<name>A0A4R6Q167_9FIRM</name>
<dbReference type="OrthoDB" id="8659436at2"/>
<comment type="caution">
    <text evidence="9">The sequence shown here is derived from an EMBL/GenBank/DDBJ whole genome shotgun (WGS) entry which is preliminary data.</text>
</comment>
<dbReference type="CDD" id="cd07153">
    <property type="entry name" value="Fur_like"/>
    <property type="match status" value="1"/>
</dbReference>
<dbReference type="InterPro" id="IPR002481">
    <property type="entry name" value="FUR"/>
</dbReference>
<keyword evidence="4" id="KW-0805">Transcription regulation</keyword>
<keyword evidence="3 7" id="KW-0862">Zinc</keyword>
<reference evidence="9 10" key="1">
    <citation type="submission" date="2019-03" db="EMBL/GenBank/DDBJ databases">
        <title>Genomic Encyclopedia of Type Strains, Phase IV (KMG-IV): sequencing the most valuable type-strain genomes for metagenomic binning, comparative biology and taxonomic classification.</title>
        <authorList>
            <person name="Goeker M."/>
        </authorList>
    </citation>
    <scope>NUCLEOTIDE SEQUENCE [LARGE SCALE GENOMIC DNA]</scope>
    <source>
        <strain evidence="9 10">DSM 28287</strain>
    </source>
</reference>
<keyword evidence="7" id="KW-0479">Metal-binding</keyword>
<dbReference type="Pfam" id="PF01475">
    <property type="entry name" value="FUR"/>
    <property type="match status" value="1"/>
</dbReference>
<evidence type="ECO:0000256" key="8">
    <source>
        <dbReference type="PIRSR" id="PIRSR602481-2"/>
    </source>
</evidence>
<keyword evidence="6" id="KW-0804">Transcription</keyword>
<feature type="binding site" evidence="7">
    <location>
        <position position="128"/>
    </location>
    <ligand>
        <name>Zn(2+)</name>
        <dbReference type="ChEBI" id="CHEBI:29105"/>
    </ligand>
</feature>
<evidence type="ECO:0000256" key="1">
    <source>
        <dbReference type="ARBA" id="ARBA00007957"/>
    </source>
</evidence>
<evidence type="ECO:0000256" key="6">
    <source>
        <dbReference type="ARBA" id="ARBA00023163"/>
    </source>
</evidence>
<evidence type="ECO:0000313" key="10">
    <source>
        <dbReference type="Proteomes" id="UP000295500"/>
    </source>
</evidence>
<dbReference type="Gene3D" id="1.10.10.10">
    <property type="entry name" value="Winged helix-like DNA-binding domain superfamily/Winged helix DNA-binding domain"/>
    <property type="match status" value="1"/>
</dbReference>
<dbReference type="GO" id="GO:1900376">
    <property type="term" value="P:regulation of secondary metabolite biosynthetic process"/>
    <property type="evidence" value="ECO:0007669"/>
    <property type="project" value="TreeGrafter"/>
</dbReference>
<dbReference type="InterPro" id="IPR036390">
    <property type="entry name" value="WH_DNA-bd_sf"/>
</dbReference>
<feature type="binding site" evidence="7">
    <location>
        <position position="91"/>
    </location>
    <ligand>
        <name>Zn(2+)</name>
        <dbReference type="ChEBI" id="CHEBI:29105"/>
    </ligand>
</feature>
<feature type="binding site" evidence="8">
    <location>
        <position position="120"/>
    </location>
    <ligand>
        <name>Fe cation</name>
        <dbReference type="ChEBI" id="CHEBI:24875"/>
    </ligand>
</feature>
<protein>
    <submittedName>
        <fullName evidence="9">Fur family peroxide stress response transcriptional regulator</fullName>
    </submittedName>
</protein>
<dbReference type="PANTHER" id="PTHR33202:SF7">
    <property type="entry name" value="FERRIC UPTAKE REGULATION PROTEIN"/>
    <property type="match status" value="1"/>
</dbReference>
<sequence>MTGGMISLKIRNSQQRNLIAGIMKDNYDHPTADEIYELSRIKEPAISRGTVYRNLNQLVEMGEISKLTMPVGPDHFDCREQNHYHFLCRKCHKVFDTPLEYDDSLNVAPGSMEGFRIEGHRLLLVGLCPQCAGIEKNN</sequence>
<keyword evidence="8" id="KW-0408">Iron</keyword>
<dbReference type="GO" id="GO:0045892">
    <property type="term" value="P:negative regulation of DNA-templated transcription"/>
    <property type="evidence" value="ECO:0007669"/>
    <property type="project" value="TreeGrafter"/>
</dbReference>